<evidence type="ECO:0000313" key="1">
    <source>
        <dbReference type="EMBL" id="JAD29019.1"/>
    </source>
</evidence>
<dbReference type="EMBL" id="GBRH01268876">
    <property type="protein sequence ID" value="JAD29019.1"/>
    <property type="molecule type" value="Transcribed_RNA"/>
</dbReference>
<sequence length="74" mass="8483">MNYKQNICCILLHRAFMGRGSFICEFCLWPCKASHVCYDATTAPPSAAFRPHLRDQLHTRSGVPHWRRHTGPVS</sequence>
<name>A0A0A8YQE1_ARUDO</name>
<reference evidence="1" key="1">
    <citation type="submission" date="2014-09" db="EMBL/GenBank/DDBJ databases">
        <authorList>
            <person name="Magalhaes I.L.F."/>
            <person name="Oliveira U."/>
            <person name="Santos F.R."/>
            <person name="Vidigal T.H.D.A."/>
            <person name="Brescovit A.D."/>
            <person name="Santos A.J."/>
        </authorList>
    </citation>
    <scope>NUCLEOTIDE SEQUENCE</scope>
    <source>
        <tissue evidence="1">Shoot tissue taken approximately 20 cm above the soil surface</tissue>
    </source>
</reference>
<proteinExistence type="predicted"/>
<accession>A0A0A8YQE1</accession>
<protein>
    <submittedName>
        <fullName evidence="1">Uncharacterized protein</fullName>
    </submittedName>
</protein>
<organism evidence="1">
    <name type="scientific">Arundo donax</name>
    <name type="common">Giant reed</name>
    <name type="synonym">Donax arundinaceus</name>
    <dbReference type="NCBI Taxonomy" id="35708"/>
    <lineage>
        <taxon>Eukaryota</taxon>
        <taxon>Viridiplantae</taxon>
        <taxon>Streptophyta</taxon>
        <taxon>Embryophyta</taxon>
        <taxon>Tracheophyta</taxon>
        <taxon>Spermatophyta</taxon>
        <taxon>Magnoliopsida</taxon>
        <taxon>Liliopsida</taxon>
        <taxon>Poales</taxon>
        <taxon>Poaceae</taxon>
        <taxon>PACMAD clade</taxon>
        <taxon>Arundinoideae</taxon>
        <taxon>Arundineae</taxon>
        <taxon>Arundo</taxon>
    </lineage>
</organism>
<reference evidence="1" key="2">
    <citation type="journal article" date="2015" name="Data Brief">
        <title>Shoot transcriptome of the giant reed, Arundo donax.</title>
        <authorList>
            <person name="Barrero R.A."/>
            <person name="Guerrero F.D."/>
            <person name="Moolhuijzen P."/>
            <person name="Goolsby J.A."/>
            <person name="Tidwell J."/>
            <person name="Bellgard S.E."/>
            <person name="Bellgard M.I."/>
        </authorList>
    </citation>
    <scope>NUCLEOTIDE SEQUENCE</scope>
    <source>
        <tissue evidence="1">Shoot tissue taken approximately 20 cm above the soil surface</tissue>
    </source>
</reference>
<dbReference type="AlphaFoldDB" id="A0A0A8YQE1"/>